<evidence type="ECO:0000256" key="6">
    <source>
        <dbReference type="ARBA" id="ARBA00023239"/>
    </source>
</evidence>
<gene>
    <name evidence="9" type="primary">LOC110707377</name>
</gene>
<evidence type="ECO:0000256" key="7">
    <source>
        <dbReference type="RuleBase" id="RU004328"/>
    </source>
</evidence>
<keyword evidence="4" id="KW-0378">Hydrolase</keyword>
<evidence type="ECO:0000313" key="10">
    <source>
        <dbReference type="Proteomes" id="UP000596660"/>
    </source>
</evidence>
<dbReference type="GO" id="GO:0033897">
    <property type="term" value="F:ribonuclease T2 activity"/>
    <property type="evidence" value="ECO:0007669"/>
    <property type="project" value="InterPro"/>
</dbReference>
<dbReference type="GO" id="GO:0016787">
    <property type="term" value="F:hydrolase activity"/>
    <property type="evidence" value="ECO:0007669"/>
    <property type="project" value="UniProtKB-KW"/>
</dbReference>
<dbReference type="RefSeq" id="XP_021741102.1">
    <property type="nucleotide sequence ID" value="XM_021885410.1"/>
</dbReference>
<dbReference type="OrthoDB" id="435754at2759"/>
<dbReference type="PANTHER" id="PTHR11240">
    <property type="entry name" value="RIBONUCLEASE T2"/>
    <property type="match status" value="1"/>
</dbReference>
<name>A0A803L1Q9_CHEQI</name>
<dbReference type="PANTHER" id="PTHR11240:SF75">
    <property type="entry name" value="RIBONUCLEASE 3"/>
    <property type="match status" value="1"/>
</dbReference>
<keyword evidence="6" id="KW-0456">Lyase</keyword>
<evidence type="ECO:0000256" key="8">
    <source>
        <dbReference type="SAM" id="SignalP"/>
    </source>
</evidence>
<dbReference type="GeneID" id="110707377"/>
<keyword evidence="8" id="KW-0732">Signal</keyword>
<reference evidence="9" key="2">
    <citation type="submission" date="2021-03" db="UniProtKB">
        <authorList>
            <consortium name="EnsemblPlants"/>
        </authorList>
    </citation>
    <scope>IDENTIFICATION</scope>
</reference>
<evidence type="ECO:0000313" key="9">
    <source>
        <dbReference type="EnsemblPlants" id="AUR62005797-RA:cds"/>
    </source>
</evidence>
<comment type="similarity">
    <text evidence="1 7">Belongs to the RNase T2 family.</text>
</comment>
<evidence type="ECO:0000256" key="2">
    <source>
        <dbReference type="ARBA" id="ARBA00022722"/>
    </source>
</evidence>
<organism evidence="9 10">
    <name type="scientific">Chenopodium quinoa</name>
    <name type="common">Quinoa</name>
    <dbReference type="NCBI Taxonomy" id="63459"/>
    <lineage>
        <taxon>Eukaryota</taxon>
        <taxon>Viridiplantae</taxon>
        <taxon>Streptophyta</taxon>
        <taxon>Embryophyta</taxon>
        <taxon>Tracheophyta</taxon>
        <taxon>Spermatophyta</taxon>
        <taxon>Magnoliopsida</taxon>
        <taxon>eudicotyledons</taxon>
        <taxon>Gunneridae</taxon>
        <taxon>Pentapetalae</taxon>
        <taxon>Caryophyllales</taxon>
        <taxon>Chenopodiaceae</taxon>
        <taxon>Chenopodioideae</taxon>
        <taxon>Atripliceae</taxon>
        <taxon>Chenopodium</taxon>
    </lineage>
</organism>
<keyword evidence="5" id="KW-1015">Disulfide bond</keyword>
<accession>A0A803L1Q9</accession>
<dbReference type="GO" id="GO:0006401">
    <property type="term" value="P:RNA catabolic process"/>
    <property type="evidence" value="ECO:0007669"/>
    <property type="project" value="TreeGrafter"/>
</dbReference>
<evidence type="ECO:0000256" key="4">
    <source>
        <dbReference type="ARBA" id="ARBA00022801"/>
    </source>
</evidence>
<dbReference type="Pfam" id="PF00445">
    <property type="entry name" value="Ribonuclease_T2"/>
    <property type="match status" value="1"/>
</dbReference>
<dbReference type="InterPro" id="IPR036430">
    <property type="entry name" value="RNase_T2-like_sf"/>
</dbReference>
<proteinExistence type="inferred from homology"/>
<evidence type="ECO:0000256" key="3">
    <source>
        <dbReference type="ARBA" id="ARBA00022759"/>
    </source>
</evidence>
<feature type="signal peptide" evidence="8">
    <location>
        <begin position="1"/>
        <end position="24"/>
    </location>
</feature>
<dbReference type="EnsemblPlants" id="AUR62005797-RA">
    <property type="protein sequence ID" value="AUR62005797-RA:cds"/>
    <property type="gene ID" value="AUR62005797"/>
</dbReference>
<keyword evidence="3" id="KW-0255">Endonuclease</keyword>
<dbReference type="GO" id="GO:0005576">
    <property type="term" value="C:extracellular region"/>
    <property type="evidence" value="ECO:0007669"/>
    <property type="project" value="TreeGrafter"/>
</dbReference>
<dbReference type="InterPro" id="IPR033697">
    <property type="entry name" value="Ribonuclease_T2_eukaryotic"/>
</dbReference>
<dbReference type="GO" id="GO:0003723">
    <property type="term" value="F:RNA binding"/>
    <property type="evidence" value="ECO:0007669"/>
    <property type="project" value="InterPro"/>
</dbReference>
<dbReference type="CDD" id="cd01061">
    <property type="entry name" value="RNase_T2_euk"/>
    <property type="match status" value="1"/>
</dbReference>
<dbReference type="SUPFAM" id="SSF55895">
    <property type="entry name" value="Ribonuclease Rh-like"/>
    <property type="match status" value="1"/>
</dbReference>
<dbReference type="SMR" id="A0A803L1Q9"/>
<dbReference type="AlphaFoldDB" id="A0A803L1Q9"/>
<keyword evidence="10" id="KW-1185">Reference proteome</keyword>
<feature type="chain" id="PRO_5030972833" evidence="8">
    <location>
        <begin position="25"/>
        <end position="234"/>
    </location>
</feature>
<dbReference type="InterPro" id="IPR001568">
    <property type="entry name" value="RNase_T2-like"/>
</dbReference>
<keyword evidence="2" id="KW-0540">Nuclease</keyword>
<protein>
    <submittedName>
        <fullName evidence="9">Uncharacterized protein</fullName>
    </submittedName>
</protein>
<dbReference type="Gramene" id="AUR62005797-RA">
    <property type="protein sequence ID" value="AUR62005797-RA:cds"/>
    <property type="gene ID" value="AUR62005797"/>
</dbReference>
<dbReference type="Proteomes" id="UP000596660">
    <property type="component" value="Unplaced"/>
</dbReference>
<dbReference type="Gene3D" id="3.90.730.10">
    <property type="entry name" value="Ribonuclease T2-like"/>
    <property type="match status" value="1"/>
</dbReference>
<sequence>MTKWGCLIFISKLVLLNFAVIALGEEPTSSDFRAFYFIQQWLPSYCNQQGTICCDPPVGKPTPNFTIYGLWPYSDDGTALENCPGERFDVAPLKAIESMLQKEWPSFTCPEIGRKFWLHEYNKRGTCSKSVLDEMSYFHAALNLKNKIDIFQALAIAGIQPNDQFYPLERISAAISQATGFRPFIFCNRDAQGYDQLWQVLHCVDQSGTTLINCSSSSPEWQKDCASTIKFPSY</sequence>
<evidence type="ECO:0000256" key="1">
    <source>
        <dbReference type="ARBA" id="ARBA00007469"/>
    </source>
</evidence>
<reference evidence="9" key="1">
    <citation type="journal article" date="2017" name="Nature">
        <title>The genome of Chenopodium quinoa.</title>
        <authorList>
            <person name="Jarvis D.E."/>
            <person name="Ho Y.S."/>
            <person name="Lightfoot D.J."/>
            <person name="Schmoeckel S.M."/>
            <person name="Li B."/>
            <person name="Borm T.J.A."/>
            <person name="Ohyanagi H."/>
            <person name="Mineta K."/>
            <person name="Michell C.T."/>
            <person name="Saber N."/>
            <person name="Kharbatia N.M."/>
            <person name="Rupper R.R."/>
            <person name="Sharp A.R."/>
            <person name="Dally N."/>
            <person name="Boughton B.A."/>
            <person name="Woo Y.H."/>
            <person name="Gao G."/>
            <person name="Schijlen E.G.W.M."/>
            <person name="Guo X."/>
            <person name="Momin A.A."/>
            <person name="Negrao S."/>
            <person name="Al-Babili S."/>
            <person name="Gehring C."/>
            <person name="Roessner U."/>
            <person name="Jung C."/>
            <person name="Murphy K."/>
            <person name="Arold S.T."/>
            <person name="Gojobori T."/>
            <person name="van der Linden C.G."/>
            <person name="van Loo E.N."/>
            <person name="Jellen E.N."/>
            <person name="Maughan P.J."/>
            <person name="Tester M."/>
        </authorList>
    </citation>
    <scope>NUCLEOTIDE SEQUENCE [LARGE SCALE GENOMIC DNA]</scope>
    <source>
        <strain evidence="9">cv. PI 614886</strain>
    </source>
</reference>
<dbReference type="KEGG" id="cqi:110707377"/>
<evidence type="ECO:0000256" key="5">
    <source>
        <dbReference type="ARBA" id="ARBA00023157"/>
    </source>
</evidence>